<reference evidence="1 2" key="1">
    <citation type="submission" date="2018-06" db="EMBL/GenBank/DDBJ databases">
        <title>Genomic Encyclopedia of Archaeal and Bacterial Type Strains, Phase II (KMG-II): from individual species to whole genera.</title>
        <authorList>
            <person name="Goeker M."/>
        </authorList>
    </citation>
    <scope>NUCLEOTIDE SEQUENCE [LARGE SCALE GENOMIC DNA]</scope>
    <source>
        <strain evidence="1 2">DSM 22009</strain>
    </source>
</reference>
<evidence type="ECO:0000313" key="2">
    <source>
        <dbReference type="Proteomes" id="UP000248916"/>
    </source>
</evidence>
<protein>
    <submittedName>
        <fullName evidence="1">Uncharacterized protein</fullName>
    </submittedName>
</protein>
<gene>
    <name evidence="1" type="ORF">LX81_03990</name>
</gene>
<accession>A0A2W7MTL7</accession>
<keyword evidence="2" id="KW-1185">Reference proteome</keyword>
<name>A0A2W7MTL7_9RHOB</name>
<sequence>MGFADCGYALVKAPMSESRMSLAERREKHVDGNFLRAVTKAVLQLIMGADVEGVIGIGRHDRMEARPCEGRFGLEPDLRQRSGTGLWPTKMLVVPGPLLPFARLAIAVVQLHQTGNSSIVQHFRRVKVGSADEAGFRCGWDEVGFCRVC</sequence>
<dbReference type="Proteomes" id="UP000248916">
    <property type="component" value="Unassembled WGS sequence"/>
</dbReference>
<proteinExistence type="predicted"/>
<evidence type="ECO:0000313" key="1">
    <source>
        <dbReference type="EMBL" id="PZX11318.1"/>
    </source>
</evidence>
<dbReference type="AlphaFoldDB" id="A0A2W7MTL7"/>
<dbReference type="EMBL" id="QKZL01000033">
    <property type="protein sequence ID" value="PZX11318.1"/>
    <property type="molecule type" value="Genomic_DNA"/>
</dbReference>
<comment type="caution">
    <text evidence="1">The sequence shown here is derived from an EMBL/GenBank/DDBJ whole genome shotgun (WGS) entry which is preliminary data.</text>
</comment>
<organism evidence="1 2">
    <name type="scientific">Palleronia aestuarii</name>
    <dbReference type="NCBI Taxonomy" id="568105"/>
    <lineage>
        <taxon>Bacteria</taxon>
        <taxon>Pseudomonadati</taxon>
        <taxon>Pseudomonadota</taxon>
        <taxon>Alphaproteobacteria</taxon>
        <taxon>Rhodobacterales</taxon>
        <taxon>Roseobacteraceae</taxon>
        <taxon>Palleronia</taxon>
    </lineage>
</organism>